<dbReference type="HOGENOM" id="CLU_1620198_0_0_1"/>
<dbReference type="AlphaFoldDB" id="L8WH72"/>
<accession>L8WH72</accession>
<comment type="caution">
    <text evidence="1">The sequence shown here is derived from an EMBL/GenBank/DDBJ whole genome shotgun (WGS) entry which is preliminary data.</text>
</comment>
<evidence type="ECO:0000313" key="1">
    <source>
        <dbReference type="EMBL" id="ELU37561.1"/>
    </source>
</evidence>
<keyword evidence="2" id="KW-1185">Reference proteome</keyword>
<proteinExistence type="predicted"/>
<gene>
    <name evidence="1" type="ORF">AG1IA_08425</name>
</gene>
<name>L8WH72_THACA</name>
<protein>
    <submittedName>
        <fullName evidence="1">Uncharacterized protein</fullName>
    </submittedName>
</protein>
<dbReference type="Proteomes" id="UP000011668">
    <property type="component" value="Unassembled WGS sequence"/>
</dbReference>
<sequence>MCGWWMNMVGKFDNLAPSLAPHIWTIISHFNPRLSAVRAPPTYAFISLSHSPPATHRLQTHQLKITLIVRISTNPEHSESICPLPHASPGLESQRSSVGNNRVGSKYYVILVRRMCIRILPTHQGRAAPVPAAPNVVARREPLYVGSDVILPANCSPVSRTPGR</sequence>
<reference evidence="1 2" key="1">
    <citation type="journal article" date="2013" name="Nat. Commun.">
        <title>The evolution and pathogenic mechanisms of the rice sheath blight pathogen.</title>
        <authorList>
            <person name="Zheng A."/>
            <person name="Lin R."/>
            <person name="Xu L."/>
            <person name="Qin P."/>
            <person name="Tang C."/>
            <person name="Ai P."/>
            <person name="Zhang D."/>
            <person name="Liu Y."/>
            <person name="Sun Z."/>
            <person name="Feng H."/>
            <person name="Wang Y."/>
            <person name="Chen Y."/>
            <person name="Liang X."/>
            <person name="Fu R."/>
            <person name="Li Q."/>
            <person name="Zhang J."/>
            <person name="Yu X."/>
            <person name="Xie Z."/>
            <person name="Ding L."/>
            <person name="Guan P."/>
            <person name="Tang J."/>
            <person name="Liang Y."/>
            <person name="Wang S."/>
            <person name="Deng Q."/>
            <person name="Li S."/>
            <person name="Zhu J."/>
            <person name="Wang L."/>
            <person name="Liu H."/>
            <person name="Li P."/>
        </authorList>
    </citation>
    <scope>NUCLEOTIDE SEQUENCE [LARGE SCALE GENOMIC DNA]</scope>
    <source>
        <strain evidence="2">AG-1 IA</strain>
    </source>
</reference>
<organism evidence="1 2">
    <name type="scientific">Thanatephorus cucumeris (strain AG1-IA)</name>
    <name type="common">Rice sheath blight fungus</name>
    <name type="synonym">Rhizoctonia solani</name>
    <dbReference type="NCBI Taxonomy" id="983506"/>
    <lineage>
        <taxon>Eukaryota</taxon>
        <taxon>Fungi</taxon>
        <taxon>Dikarya</taxon>
        <taxon>Basidiomycota</taxon>
        <taxon>Agaricomycotina</taxon>
        <taxon>Agaricomycetes</taxon>
        <taxon>Cantharellales</taxon>
        <taxon>Ceratobasidiaceae</taxon>
        <taxon>Rhizoctonia</taxon>
        <taxon>Rhizoctonia solani AG-1</taxon>
    </lineage>
</organism>
<dbReference type="EMBL" id="AFRT01002584">
    <property type="protein sequence ID" value="ELU37561.1"/>
    <property type="molecule type" value="Genomic_DNA"/>
</dbReference>
<evidence type="ECO:0000313" key="2">
    <source>
        <dbReference type="Proteomes" id="UP000011668"/>
    </source>
</evidence>